<comment type="caution">
    <text evidence="1">The sequence shown here is derived from an EMBL/GenBank/DDBJ whole genome shotgun (WGS) entry which is preliminary data.</text>
</comment>
<dbReference type="EMBL" id="BARW01006546">
    <property type="protein sequence ID" value="GAI77406.1"/>
    <property type="molecule type" value="Genomic_DNA"/>
</dbReference>
<dbReference type="InterPro" id="IPR011042">
    <property type="entry name" value="6-blade_b-propeller_TolB-like"/>
</dbReference>
<reference evidence="1" key="1">
    <citation type="journal article" date="2014" name="Front. Microbiol.">
        <title>High frequency of phylogenetically diverse reductive dehalogenase-homologous genes in deep subseafloor sedimentary metagenomes.</title>
        <authorList>
            <person name="Kawai M."/>
            <person name="Futagami T."/>
            <person name="Toyoda A."/>
            <person name="Takaki Y."/>
            <person name="Nishi S."/>
            <person name="Hori S."/>
            <person name="Arai W."/>
            <person name="Tsubouchi T."/>
            <person name="Morono Y."/>
            <person name="Uchiyama I."/>
            <person name="Ito T."/>
            <person name="Fujiyama A."/>
            <person name="Inagaki F."/>
            <person name="Takami H."/>
        </authorList>
    </citation>
    <scope>NUCLEOTIDE SEQUENCE</scope>
    <source>
        <strain evidence="1">Expedition CK06-06</strain>
    </source>
</reference>
<dbReference type="InterPro" id="IPR011659">
    <property type="entry name" value="WD40"/>
</dbReference>
<gene>
    <name evidence="1" type="ORF">S12H4_13752</name>
</gene>
<organism evidence="1">
    <name type="scientific">marine sediment metagenome</name>
    <dbReference type="NCBI Taxonomy" id="412755"/>
    <lineage>
        <taxon>unclassified sequences</taxon>
        <taxon>metagenomes</taxon>
        <taxon>ecological metagenomes</taxon>
    </lineage>
</organism>
<dbReference type="Pfam" id="PF07676">
    <property type="entry name" value="PD40"/>
    <property type="match status" value="2"/>
</dbReference>
<protein>
    <submittedName>
        <fullName evidence="1">Uncharacterized protein</fullName>
    </submittedName>
</protein>
<accession>X1SE43</accession>
<dbReference type="AlphaFoldDB" id="X1SE43"/>
<name>X1SE43_9ZZZZ</name>
<sequence>MERAAFSTREYYEYAPIPYQGNIVFTAEKRIKFGKISTGERNQFAANLFIVRPLGEDEWSEPMIFANELTDVNINHGWATFNARGNRMFFTRNYDAGSKNAMANAGIYYSGYAGGQWTGVQPFQHNDPAVNLIHPSLSEDGNMLFFSSDMPGGEGGFDIYVCMMERNAWGDPVNLGTAVNTRRHQIYPVYHENGRLYFSSNDHPGQGGYDIYYTENVDGQWITPVNLPAPLNTRRNEGYFVALDSAHTQGYLTSNRERARTNSIYEFNLDVPAFDSCNLQEENNYCFTFYSCRAYARYV</sequence>
<dbReference type="Gene3D" id="2.120.10.30">
    <property type="entry name" value="TolB, C-terminal domain"/>
    <property type="match status" value="1"/>
</dbReference>
<evidence type="ECO:0000313" key="1">
    <source>
        <dbReference type="EMBL" id="GAI77406.1"/>
    </source>
</evidence>
<proteinExistence type="predicted"/>
<dbReference type="SUPFAM" id="SSF82171">
    <property type="entry name" value="DPP6 N-terminal domain-like"/>
    <property type="match status" value="1"/>
</dbReference>